<accession>A0A6C0IJ76</accession>
<reference evidence="1" key="1">
    <citation type="journal article" date="2020" name="Nature">
        <title>Giant virus diversity and host interactions through global metagenomics.</title>
        <authorList>
            <person name="Schulz F."/>
            <person name="Roux S."/>
            <person name="Paez-Espino D."/>
            <person name="Jungbluth S."/>
            <person name="Walsh D.A."/>
            <person name="Denef V.J."/>
            <person name="McMahon K.D."/>
            <person name="Konstantinidis K.T."/>
            <person name="Eloe-Fadrosh E.A."/>
            <person name="Kyrpides N.C."/>
            <person name="Woyke T."/>
        </authorList>
    </citation>
    <scope>NUCLEOTIDE SEQUENCE</scope>
    <source>
        <strain evidence="1">GVMAG-M-3300023184-77</strain>
    </source>
</reference>
<sequence length="189" mass="22825">MNGITIIKEDKSSFFCKTITPNLIEKYDIHHMFNIKQKENDKRIPFYLFDIKENEFRKDDNLYYSRIINYRVIGLLNKYDFIYKNIFTLNCSQCFQRLESYDICKTCEANLKYIEYPYFVNINQITGSLHYNRLRTKFNLGFQGEIYRDQRHSLCNPIKLEILEKALHPDKIAKILELTNDLENLENYI</sequence>
<dbReference type="EMBL" id="MN740166">
    <property type="protein sequence ID" value="QHT91583.1"/>
    <property type="molecule type" value="Genomic_DNA"/>
</dbReference>
<dbReference type="AlphaFoldDB" id="A0A6C0IJ76"/>
<proteinExistence type="predicted"/>
<name>A0A6C0IJ76_9ZZZZ</name>
<organism evidence="1">
    <name type="scientific">viral metagenome</name>
    <dbReference type="NCBI Taxonomy" id="1070528"/>
    <lineage>
        <taxon>unclassified sequences</taxon>
        <taxon>metagenomes</taxon>
        <taxon>organismal metagenomes</taxon>
    </lineage>
</organism>
<protein>
    <submittedName>
        <fullName evidence="1">Uncharacterized protein</fullName>
    </submittedName>
</protein>
<evidence type="ECO:0000313" key="1">
    <source>
        <dbReference type="EMBL" id="QHT91583.1"/>
    </source>
</evidence>